<name>J9FMB5_9ZZZZ</name>
<reference evidence="1" key="1">
    <citation type="journal article" date="2012" name="PLoS ONE">
        <title>Gene sets for utilization of primary and secondary nutrition supplies in the distal gut of endangered iberian lynx.</title>
        <authorList>
            <person name="Alcaide M."/>
            <person name="Messina E."/>
            <person name="Richter M."/>
            <person name="Bargiela R."/>
            <person name="Peplies J."/>
            <person name="Huws S.A."/>
            <person name="Newbold C.J."/>
            <person name="Golyshin P.N."/>
            <person name="Simon M.A."/>
            <person name="Lopez G."/>
            <person name="Yakimov M.M."/>
            <person name="Ferrer M."/>
        </authorList>
    </citation>
    <scope>NUCLEOTIDE SEQUENCE</scope>
</reference>
<comment type="caution">
    <text evidence="1">The sequence shown here is derived from an EMBL/GenBank/DDBJ whole genome shotgun (WGS) entry which is preliminary data.</text>
</comment>
<dbReference type="AlphaFoldDB" id="J9FMB5"/>
<sequence>NSGIVHAGFDALPNTLKAKFNVEGARLMPELAKLLNFRLQTKWCASFML</sequence>
<evidence type="ECO:0000313" key="1">
    <source>
        <dbReference type="EMBL" id="EJW96041.1"/>
    </source>
</evidence>
<accession>J9FMB5</accession>
<dbReference type="InterPro" id="IPR036188">
    <property type="entry name" value="FAD/NAD-bd_sf"/>
</dbReference>
<proteinExistence type="predicted"/>
<feature type="non-terminal residue" evidence="1">
    <location>
        <position position="1"/>
    </location>
</feature>
<dbReference type="EMBL" id="AMCI01005494">
    <property type="protein sequence ID" value="EJW96041.1"/>
    <property type="molecule type" value="Genomic_DNA"/>
</dbReference>
<gene>
    <name evidence="1" type="ORF">EVA_15851</name>
</gene>
<dbReference type="Gene3D" id="3.50.50.60">
    <property type="entry name" value="FAD/NAD(P)-binding domain"/>
    <property type="match status" value="1"/>
</dbReference>
<protein>
    <submittedName>
        <fullName evidence="1">Uncharacterized protein</fullName>
    </submittedName>
</protein>
<organism evidence="1">
    <name type="scientific">gut metagenome</name>
    <dbReference type="NCBI Taxonomy" id="749906"/>
    <lineage>
        <taxon>unclassified sequences</taxon>
        <taxon>metagenomes</taxon>
        <taxon>organismal metagenomes</taxon>
    </lineage>
</organism>